<keyword evidence="4" id="KW-0862">Zinc</keyword>
<dbReference type="SUPFAM" id="SSF144232">
    <property type="entry name" value="HIT/MYND zinc finger-like"/>
    <property type="match status" value="1"/>
</dbReference>
<proteinExistence type="predicted"/>
<organism evidence="8 9">
    <name type="scientific">Seminavis robusta</name>
    <dbReference type="NCBI Taxonomy" id="568900"/>
    <lineage>
        <taxon>Eukaryota</taxon>
        <taxon>Sar</taxon>
        <taxon>Stramenopiles</taxon>
        <taxon>Ochrophyta</taxon>
        <taxon>Bacillariophyta</taxon>
        <taxon>Bacillariophyceae</taxon>
        <taxon>Bacillariophycidae</taxon>
        <taxon>Naviculales</taxon>
        <taxon>Naviculaceae</taxon>
        <taxon>Seminavis</taxon>
    </lineage>
</organism>
<keyword evidence="1" id="KW-0479">Metal-binding</keyword>
<gene>
    <name evidence="8" type="ORF">SEMRO_313_G114810.1</name>
</gene>
<evidence type="ECO:0000256" key="4">
    <source>
        <dbReference type="ARBA" id="ARBA00022833"/>
    </source>
</evidence>
<dbReference type="GO" id="GO:0008270">
    <property type="term" value="F:zinc ion binding"/>
    <property type="evidence" value="ECO:0007669"/>
    <property type="project" value="UniProtKB-KW"/>
</dbReference>
<dbReference type="AlphaFoldDB" id="A0A9N8HCR5"/>
<accession>A0A9N8HCR5</accession>
<comment type="caution">
    <text evidence="8">The sequence shown here is derived from an EMBL/GenBank/DDBJ whole genome shotgun (WGS) entry which is preliminary data.</text>
</comment>
<dbReference type="InterPro" id="IPR036770">
    <property type="entry name" value="Ankyrin_rpt-contain_sf"/>
</dbReference>
<dbReference type="Pfam" id="PF01753">
    <property type="entry name" value="zf-MYND"/>
    <property type="match status" value="1"/>
</dbReference>
<dbReference type="Pfam" id="PF00023">
    <property type="entry name" value="Ank"/>
    <property type="match status" value="1"/>
</dbReference>
<name>A0A9N8HCR5_9STRA</name>
<dbReference type="Gene3D" id="6.10.140.2220">
    <property type="match status" value="1"/>
</dbReference>
<evidence type="ECO:0000259" key="7">
    <source>
        <dbReference type="PROSITE" id="PS50865"/>
    </source>
</evidence>
<evidence type="ECO:0000256" key="1">
    <source>
        <dbReference type="ARBA" id="ARBA00022723"/>
    </source>
</evidence>
<dbReference type="InterPro" id="IPR051637">
    <property type="entry name" value="Ank_repeat_dom-contain_49"/>
</dbReference>
<keyword evidence="9" id="KW-1185">Reference proteome</keyword>
<dbReference type="InterPro" id="IPR002893">
    <property type="entry name" value="Znf_MYND"/>
</dbReference>
<evidence type="ECO:0000256" key="2">
    <source>
        <dbReference type="ARBA" id="ARBA00022737"/>
    </source>
</evidence>
<dbReference type="Gene3D" id="1.25.40.20">
    <property type="entry name" value="Ankyrin repeat-containing domain"/>
    <property type="match status" value="1"/>
</dbReference>
<evidence type="ECO:0000313" key="9">
    <source>
        <dbReference type="Proteomes" id="UP001153069"/>
    </source>
</evidence>
<dbReference type="OrthoDB" id="194358at2759"/>
<dbReference type="PROSITE" id="PS50865">
    <property type="entry name" value="ZF_MYND_2"/>
    <property type="match status" value="1"/>
</dbReference>
<dbReference type="PANTHER" id="PTHR24180:SF45">
    <property type="entry name" value="POLY [ADP-RIBOSE] POLYMERASE TANKYRASE"/>
    <property type="match status" value="1"/>
</dbReference>
<dbReference type="SUPFAM" id="SSF48403">
    <property type="entry name" value="Ankyrin repeat"/>
    <property type="match status" value="1"/>
</dbReference>
<feature type="domain" description="MYND-type" evidence="7">
    <location>
        <begin position="394"/>
        <end position="436"/>
    </location>
</feature>
<dbReference type="PROSITE" id="PS01360">
    <property type="entry name" value="ZF_MYND_1"/>
    <property type="match status" value="1"/>
</dbReference>
<protein>
    <recommendedName>
        <fullName evidence="7">MYND-type domain-containing protein</fullName>
    </recommendedName>
</protein>
<dbReference type="EMBL" id="CAICTM010000312">
    <property type="protein sequence ID" value="CAB9507610.1"/>
    <property type="molecule type" value="Genomic_DNA"/>
</dbReference>
<evidence type="ECO:0000313" key="8">
    <source>
        <dbReference type="EMBL" id="CAB9507610.1"/>
    </source>
</evidence>
<evidence type="ECO:0000256" key="6">
    <source>
        <dbReference type="PROSITE-ProRule" id="PRU00134"/>
    </source>
</evidence>
<sequence length="557" mass="62785">MNLEEKVKLCNAFRPFLRDEETSGLKAQLRRASAANSKSIVRRLLQKAGTNCDLNDADPYGNGDQTPIVKNGEHQAQILRDLFNDCEDLENCLREYDQRHIPSVTRMSPFVWNCIRGDRRAVETELKALSTFEARTNLLEYRVTAMRMSPLIITIACSKHPKTVHFYTNQPVKLMKHVEVVRILLQYGASPNAKDVTGKTACHYGAGSCATKDTLSMTDMCIRANETSTFVGRGVVLDGLGNQGYNEMVGTLGGFVSETGRRVFHPVQNVNEEMAVKPDNIFVQSNRNAAENEATRSVCIMHKSLKAPNIVEVQDRIGTISLHEVVQSNQRDVAKFLLKRSTNGLDIADCSGWTVRQMSMTPIRGANPVNDVIHAYVKETVKKENRNSRRNEVCENCGVRAGHLGELLQCTKCLDAVYCGKKCQITHWKAAHRRECAEREQMLGLICEAAEVPDDHTSFSHATETTQSQFHCRPPKGLKQKDTFWVKIQSSMNQLMIYDKTRHCNFYMDPSSLGFQDLFQSVADQAAFLGKKSYYRAKINEDGQFVIYPHTSTVKTW</sequence>
<dbReference type="InterPro" id="IPR002110">
    <property type="entry name" value="Ankyrin_rpt"/>
</dbReference>
<dbReference type="Proteomes" id="UP001153069">
    <property type="component" value="Unassembled WGS sequence"/>
</dbReference>
<dbReference type="PANTHER" id="PTHR24180">
    <property type="entry name" value="CYCLIN-DEPENDENT KINASE INHIBITOR 2C-RELATED"/>
    <property type="match status" value="1"/>
</dbReference>
<evidence type="ECO:0000256" key="5">
    <source>
        <dbReference type="ARBA" id="ARBA00023043"/>
    </source>
</evidence>
<reference evidence="8" key="1">
    <citation type="submission" date="2020-06" db="EMBL/GenBank/DDBJ databases">
        <authorList>
            <consortium name="Plant Systems Biology data submission"/>
        </authorList>
    </citation>
    <scope>NUCLEOTIDE SEQUENCE</scope>
    <source>
        <strain evidence="8">D6</strain>
    </source>
</reference>
<keyword evidence="3 6" id="KW-0863">Zinc-finger</keyword>
<keyword evidence="5" id="KW-0040">ANK repeat</keyword>
<keyword evidence="2" id="KW-0677">Repeat</keyword>
<evidence type="ECO:0000256" key="3">
    <source>
        <dbReference type="ARBA" id="ARBA00022771"/>
    </source>
</evidence>